<sequence>MSDTSPSALITPSPNLVSMSDTSPSALITPSPNLVSMSDTSPSALITPSPNLVSMSDTSPSALITPSPNLVSMLDTSPSFYPYFPNLISSYSPPPAVISSNPTGCLSVYIVAREIDALDANHDNHDTNNAAREKGEMDFTRKRNENTFGDNNDKCVKNVDGDENVKMRFIKYYSVSISDGTYNNDIDDETPKIPNDSDRSRSSNVEDISADGFCNIHDSADMVEILSRAFVDEHEEVFDDDGIFHKRQYYAQIKEHSAPNCFAVKDFFIQILHLPSWCLYMTHNYMNHSPCIMNNSPSCCCFVDEIVSRYCSIFMQFTDTFGRLVFIQILHLPSWCLYMTHNYMNHSPCIMNSIERGHRNRNGFFVFESGKYLHNNDARQYDVSTVAANNNTRHYQTHYTKTPSLVTTNCDKQGAHGKNPPDEELIQQSVSILNSDTNRSNIKHLKNEEHKTRNLCVNDATWAIQSYTNRMSIPNKPKTKNNVCELSTYKTTHGEEDTREKFIRNHSDDTRLRRKDRLIQAHKSEANRVSNLIKNMLTLLSNLIFLQIFFSTLLMKSALGSDMVTSAGGNASTTTSSPVVETTEKANTSYIPWERNICDDYYRKHQQIVTGRATDISLNLTHPLFLTTNGIHPGVTYQGIVG</sequence>
<feature type="region of interest" description="Disordered" evidence="1">
    <location>
        <begin position="184"/>
        <end position="204"/>
    </location>
</feature>
<gene>
    <name evidence="3" type="primary">LOC113470944</name>
</gene>
<accession>A0A3Q0JEV9</accession>
<evidence type="ECO:0000313" key="2">
    <source>
        <dbReference type="Proteomes" id="UP000079169"/>
    </source>
</evidence>
<evidence type="ECO:0000313" key="3">
    <source>
        <dbReference type="RefSeq" id="XP_026685548.1"/>
    </source>
</evidence>
<evidence type="ECO:0000256" key="1">
    <source>
        <dbReference type="SAM" id="MobiDB-lite"/>
    </source>
</evidence>
<dbReference type="AlphaFoldDB" id="A0A3Q0JEV9"/>
<feature type="compositionally biased region" description="Basic and acidic residues" evidence="1">
    <location>
        <begin position="189"/>
        <end position="201"/>
    </location>
</feature>
<proteinExistence type="predicted"/>
<dbReference type="RefSeq" id="XP_026685548.1">
    <property type="nucleotide sequence ID" value="XM_026829747.1"/>
</dbReference>
<name>A0A3Q0JEV9_DIACI</name>
<dbReference type="PaxDb" id="121845-A0A3Q0JEV9"/>
<organism evidence="2 3">
    <name type="scientific">Diaphorina citri</name>
    <name type="common">Asian citrus psyllid</name>
    <dbReference type="NCBI Taxonomy" id="121845"/>
    <lineage>
        <taxon>Eukaryota</taxon>
        <taxon>Metazoa</taxon>
        <taxon>Ecdysozoa</taxon>
        <taxon>Arthropoda</taxon>
        <taxon>Hexapoda</taxon>
        <taxon>Insecta</taxon>
        <taxon>Pterygota</taxon>
        <taxon>Neoptera</taxon>
        <taxon>Paraneoptera</taxon>
        <taxon>Hemiptera</taxon>
        <taxon>Sternorrhyncha</taxon>
        <taxon>Psylloidea</taxon>
        <taxon>Psyllidae</taxon>
        <taxon>Diaphorininae</taxon>
        <taxon>Diaphorina</taxon>
    </lineage>
</organism>
<dbReference type="KEGG" id="dci:113470944"/>
<keyword evidence="2" id="KW-1185">Reference proteome</keyword>
<dbReference type="GeneID" id="113470944"/>
<protein>
    <submittedName>
        <fullName evidence="3">Uncharacterized protein LOC113470944</fullName>
    </submittedName>
</protein>
<feature type="region of interest" description="Disordered" evidence="1">
    <location>
        <begin position="1"/>
        <end position="23"/>
    </location>
</feature>
<reference evidence="3" key="1">
    <citation type="submission" date="2025-08" db="UniProtKB">
        <authorList>
            <consortium name="RefSeq"/>
        </authorList>
    </citation>
    <scope>IDENTIFICATION</scope>
</reference>
<dbReference type="Proteomes" id="UP000079169">
    <property type="component" value="Unplaced"/>
</dbReference>